<dbReference type="RefSeq" id="WP_135670824.1">
    <property type="nucleotide sequence ID" value="NZ_RQGN01000045.1"/>
</dbReference>
<evidence type="ECO:0000313" key="14">
    <source>
        <dbReference type="EMBL" id="TGM03502.1"/>
    </source>
</evidence>
<keyword evidence="6" id="KW-0442">Lipid degradation</keyword>
<dbReference type="Proteomes" id="UP000298429">
    <property type="component" value="Unassembled WGS sequence"/>
</dbReference>
<gene>
    <name evidence="14" type="ORF">EHQ76_09840</name>
</gene>
<keyword evidence="3" id="KW-1003">Cell membrane</keyword>
<evidence type="ECO:0000256" key="7">
    <source>
        <dbReference type="ARBA" id="ARBA00022989"/>
    </source>
</evidence>
<keyword evidence="9 13" id="KW-0472">Membrane</keyword>
<evidence type="ECO:0000256" key="3">
    <source>
        <dbReference type="ARBA" id="ARBA00022475"/>
    </source>
</evidence>
<evidence type="ECO:0000256" key="4">
    <source>
        <dbReference type="ARBA" id="ARBA00022519"/>
    </source>
</evidence>
<evidence type="ECO:0000256" key="1">
    <source>
        <dbReference type="ARBA" id="ARBA00004383"/>
    </source>
</evidence>
<reference evidence="14 15" key="1">
    <citation type="journal article" date="2019" name="PLoS Negl. Trop. Dis.">
        <title>Revisiting the worldwide diversity of Leptospira species in the environment.</title>
        <authorList>
            <person name="Vincent A.T."/>
            <person name="Schiettekatte O."/>
            <person name="Bourhy P."/>
            <person name="Veyrier F.J."/>
            <person name="Picardeau M."/>
        </authorList>
    </citation>
    <scope>NUCLEOTIDE SEQUENCE [LARGE SCALE GENOMIC DNA]</scope>
    <source>
        <strain evidence="14 15">201702444</strain>
    </source>
</reference>
<dbReference type="InterPro" id="IPR004961">
    <property type="entry name" value="Lipase_chaperone"/>
</dbReference>
<evidence type="ECO:0000256" key="5">
    <source>
        <dbReference type="ARBA" id="ARBA00022692"/>
    </source>
</evidence>
<dbReference type="GO" id="GO:0016042">
    <property type="term" value="P:lipid catabolic process"/>
    <property type="evidence" value="ECO:0007669"/>
    <property type="project" value="UniProtKB-KW"/>
</dbReference>
<keyword evidence="5 13" id="KW-0812">Transmembrane</keyword>
<name>A0A5F2BDC5_9LEPT</name>
<dbReference type="Pfam" id="PF03280">
    <property type="entry name" value="Lipase_chap"/>
    <property type="match status" value="1"/>
</dbReference>
<dbReference type="AlphaFoldDB" id="A0A5F2BDC5"/>
<keyword evidence="4" id="KW-0997">Cell inner membrane</keyword>
<evidence type="ECO:0000256" key="10">
    <source>
        <dbReference type="ARBA" id="ARBA00023186"/>
    </source>
</evidence>
<evidence type="ECO:0000256" key="2">
    <source>
        <dbReference type="ARBA" id="ARBA00010358"/>
    </source>
</evidence>
<feature type="transmembrane region" description="Helical" evidence="13">
    <location>
        <begin position="12"/>
        <end position="32"/>
    </location>
</feature>
<evidence type="ECO:0000256" key="11">
    <source>
        <dbReference type="ARBA" id="ARBA00030948"/>
    </source>
</evidence>
<protein>
    <recommendedName>
        <fullName evidence="11">Lipase helper protein</fullName>
    </recommendedName>
    <alternativeName>
        <fullName evidence="12">Lipase modulator</fullName>
    </alternativeName>
</protein>
<evidence type="ECO:0000256" key="13">
    <source>
        <dbReference type="SAM" id="Phobius"/>
    </source>
</evidence>
<organism evidence="14 15">
    <name type="scientific">Leptospira barantonii</name>
    <dbReference type="NCBI Taxonomy" id="2023184"/>
    <lineage>
        <taxon>Bacteria</taxon>
        <taxon>Pseudomonadati</taxon>
        <taxon>Spirochaetota</taxon>
        <taxon>Spirochaetia</taxon>
        <taxon>Leptospirales</taxon>
        <taxon>Leptospiraceae</taxon>
        <taxon>Leptospira</taxon>
    </lineage>
</organism>
<keyword evidence="8" id="KW-0443">Lipid metabolism</keyword>
<dbReference type="GO" id="GO:0051082">
    <property type="term" value="F:unfolded protein binding"/>
    <property type="evidence" value="ECO:0007669"/>
    <property type="project" value="InterPro"/>
</dbReference>
<comment type="similarity">
    <text evidence="2">Belongs to the lipase chaperone family.</text>
</comment>
<evidence type="ECO:0000256" key="9">
    <source>
        <dbReference type="ARBA" id="ARBA00023136"/>
    </source>
</evidence>
<dbReference type="SUPFAM" id="SSF158855">
    <property type="entry name" value="Lipase chaperone-like"/>
    <property type="match status" value="1"/>
</dbReference>
<dbReference type="EMBL" id="RQGN01000045">
    <property type="protein sequence ID" value="TGM03502.1"/>
    <property type="molecule type" value="Genomic_DNA"/>
</dbReference>
<evidence type="ECO:0000313" key="15">
    <source>
        <dbReference type="Proteomes" id="UP000298429"/>
    </source>
</evidence>
<comment type="caution">
    <text evidence="14">The sequence shown here is derived from an EMBL/GenBank/DDBJ whole genome shotgun (WGS) entry which is preliminary data.</text>
</comment>
<keyword evidence="10" id="KW-0143">Chaperone</keyword>
<comment type="subcellular location">
    <subcellularLocation>
        <location evidence="1">Cell inner membrane</location>
        <topology evidence="1">Single-pass membrane protein</topology>
        <orientation evidence="1">Periplasmic side</orientation>
    </subcellularLocation>
</comment>
<dbReference type="GO" id="GO:0006457">
    <property type="term" value="P:protein folding"/>
    <property type="evidence" value="ECO:0007669"/>
    <property type="project" value="InterPro"/>
</dbReference>
<proteinExistence type="inferred from homology"/>
<evidence type="ECO:0000256" key="8">
    <source>
        <dbReference type="ARBA" id="ARBA00023098"/>
    </source>
</evidence>
<keyword evidence="7 13" id="KW-1133">Transmembrane helix</keyword>
<accession>A0A5F2BDC5</accession>
<sequence>MKSLQERITFPAVIGLISVVLIALIWFVFFSGGKGPGVFSSSDPEGEFTLQRTESGEWVLNQAVVDTSRRIFDENGNWLSFDDLMQYASTGEVNLVSELWGLRRQCPENVVYEQCNEIIRAFIADHYTGKDAEYLMKLFSGYLKYETTMREYELSDKLSRAEKYEIVKKKRREFFSESDAKLVFGMEESEETYRDSLSGFLKDTESLNGDQRMSRYEEFRKNVYGQYYNTVKTREPKYNTYETEMFLRDKELEKMNSSDRNTKTRTIREKYFGKDGADRIDAVYKEIEEREKKEKQTVRDESDWLQKNSNVKGEARDKALMEIRIKNLGKEEAEEYSRRLKYEEELKKNQN</sequence>
<evidence type="ECO:0000256" key="6">
    <source>
        <dbReference type="ARBA" id="ARBA00022963"/>
    </source>
</evidence>
<dbReference type="OrthoDB" id="342519at2"/>
<evidence type="ECO:0000256" key="12">
    <source>
        <dbReference type="ARBA" id="ARBA00031542"/>
    </source>
</evidence>
<dbReference type="GO" id="GO:0005886">
    <property type="term" value="C:plasma membrane"/>
    <property type="evidence" value="ECO:0007669"/>
    <property type="project" value="UniProtKB-SubCell"/>
</dbReference>